<protein>
    <submittedName>
        <fullName evidence="3">Uncharacterized protein</fullName>
    </submittedName>
</protein>
<proteinExistence type="predicted"/>
<feature type="compositionally biased region" description="Basic and acidic residues" evidence="2">
    <location>
        <begin position="161"/>
        <end position="177"/>
    </location>
</feature>
<feature type="region of interest" description="Disordered" evidence="2">
    <location>
        <begin position="732"/>
        <end position="757"/>
    </location>
</feature>
<feature type="compositionally biased region" description="Low complexity" evidence="2">
    <location>
        <begin position="274"/>
        <end position="284"/>
    </location>
</feature>
<feature type="compositionally biased region" description="Basic and acidic residues" evidence="2">
    <location>
        <begin position="331"/>
        <end position="347"/>
    </location>
</feature>
<feature type="region of interest" description="Disordered" evidence="2">
    <location>
        <begin position="685"/>
        <end position="716"/>
    </location>
</feature>
<feature type="compositionally biased region" description="Basic and acidic residues" evidence="2">
    <location>
        <begin position="239"/>
        <end position="251"/>
    </location>
</feature>
<feature type="coiled-coil region" evidence="1">
    <location>
        <begin position="441"/>
        <end position="509"/>
    </location>
</feature>
<dbReference type="EMBL" id="HBFQ01048583">
    <property type="protein sequence ID" value="CAD8860357.1"/>
    <property type="molecule type" value="Transcribed_RNA"/>
</dbReference>
<feature type="region of interest" description="Disordered" evidence="2">
    <location>
        <begin position="27"/>
        <end position="411"/>
    </location>
</feature>
<organism evidence="3">
    <name type="scientific">Noctiluca scintillans</name>
    <name type="common">Sea sparkle</name>
    <name type="synonym">Red tide dinoflagellate</name>
    <dbReference type="NCBI Taxonomy" id="2966"/>
    <lineage>
        <taxon>Eukaryota</taxon>
        <taxon>Sar</taxon>
        <taxon>Alveolata</taxon>
        <taxon>Dinophyceae</taxon>
        <taxon>Noctilucales</taxon>
        <taxon>Noctilucaceae</taxon>
        <taxon>Noctiluca</taxon>
    </lineage>
</organism>
<dbReference type="AlphaFoldDB" id="A0A7S1FEA4"/>
<feature type="compositionally biased region" description="Low complexity" evidence="2">
    <location>
        <begin position="732"/>
        <end position="742"/>
    </location>
</feature>
<gene>
    <name evidence="3" type="ORF">NSCI0253_LOCUS34711</name>
</gene>
<reference evidence="3" key="1">
    <citation type="submission" date="2021-01" db="EMBL/GenBank/DDBJ databases">
        <authorList>
            <person name="Corre E."/>
            <person name="Pelletier E."/>
            <person name="Niang G."/>
            <person name="Scheremetjew M."/>
            <person name="Finn R."/>
            <person name="Kale V."/>
            <person name="Holt S."/>
            <person name="Cochrane G."/>
            <person name="Meng A."/>
            <person name="Brown T."/>
            <person name="Cohen L."/>
        </authorList>
    </citation>
    <scope>NUCLEOTIDE SEQUENCE</scope>
</reference>
<evidence type="ECO:0000313" key="3">
    <source>
        <dbReference type="EMBL" id="CAD8860357.1"/>
    </source>
</evidence>
<sequence>MADPVFSTEPRRSPRIVAARCNLQQAPSKRLLPRGHSGAAGEPPEIQKEVPEEDTATKVKDCPSRREVVTKAIESPLRRSPREFSATRARDERVSSTAVAKVKDFTAETATVQERSVHESGDETLSTTPAPAPAKAKAKQTSADAKKAPQAKVQPSAYPVDKQRRSPEDGLVDRELGPVRARGVQPKAKAKGQAWTQTARGPVRRASSQSASREPETGMDSMEINLQNMRPYPSLRRKQTIEADPISKEIDPATLVTPPDSPVWSPADKQRQGSDAVSKASSVVDKPRGKQKSRTSEPISKEIDPNMLATPVRKGQKRPSVPKAKAGAKVVDVEKTASQSDSRKRPAEVTSQEVPDVSPPPRCTPPPMQGSGRRVSTETVSREIDLVTLASPPRGRKRVSSEAGLEKPPAAQTVRRLSGSLRREGVGKNAPPPQILPPTTATSAQVQNAERELQRERLKNERIQEERIQELHAANLQLYDRVKSAESFVMDLEQRNKGLESRVDFLVVELVSMVNEACENSKLLDGGKGRDHRRLLRGRVERAISGRVDIERREFEERRRVDLALVALEVTSDEESLRPVDPVEQLTDVQPAMVADDVVDASHSPQEESFRGLSCPSDAGHPRLAQGRAPIDALCSKCDKPVGGRLVMLCSAQTCEQKLCGGCVMSICEASKRQQEVSGFGLGARERRSTNVSSPAVRERSALENRASDVDKRSPVVSQTLQTSLVSKASAASSEVERAVSAPTSELEPEFSHVQTG</sequence>
<evidence type="ECO:0000256" key="1">
    <source>
        <dbReference type="SAM" id="Coils"/>
    </source>
</evidence>
<feature type="compositionally biased region" description="Basic and acidic residues" evidence="2">
    <location>
        <begin position="45"/>
        <end position="69"/>
    </location>
</feature>
<feature type="compositionally biased region" description="Pro residues" evidence="2">
    <location>
        <begin position="357"/>
        <end position="368"/>
    </location>
</feature>
<keyword evidence="1" id="KW-0175">Coiled coil</keyword>
<feature type="compositionally biased region" description="Basic and acidic residues" evidence="2">
    <location>
        <begin position="697"/>
        <end position="714"/>
    </location>
</feature>
<name>A0A7S1FEA4_NOCSC</name>
<accession>A0A7S1FEA4</accession>
<evidence type="ECO:0000256" key="2">
    <source>
        <dbReference type="SAM" id="MobiDB-lite"/>
    </source>
</evidence>